<accession>A0A1J7CCN8</accession>
<dbReference type="EMBL" id="MLCF01000002">
    <property type="protein sequence ID" value="OIV39308.1"/>
    <property type="molecule type" value="Genomic_DNA"/>
</dbReference>
<dbReference type="RefSeq" id="WP_071654507.1">
    <property type="nucleotide sequence ID" value="NZ_MLCF01000002.1"/>
</dbReference>
<keyword evidence="2" id="KW-1185">Reference proteome</keyword>
<evidence type="ECO:0000313" key="1">
    <source>
        <dbReference type="EMBL" id="OIV39308.1"/>
    </source>
</evidence>
<comment type="caution">
    <text evidence="1">The sequence shown here is derived from an EMBL/GenBank/DDBJ whole genome shotgun (WGS) entry which is preliminary data.</text>
</comment>
<dbReference type="AlphaFoldDB" id="A0A1J7CCN8"/>
<proteinExistence type="predicted"/>
<gene>
    <name evidence="1" type="ORF">BIV57_00195</name>
</gene>
<protein>
    <submittedName>
        <fullName evidence="1">Uncharacterized protein</fullName>
    </submittedName>
</protein>
<name>A0A1J7CCN8_9ACTN</name>
<dbReference type="Proteomes" id="UP000243342">
    <property type="component" value="Unassembled WGS sequence"/>
</dbReference>
<organism evidence="1 2">
    <name type="scientific">Mangrovactinospora gilvigrisea</name>
    <dbReference type="NCBI Taxonomy" id="1428644"/>
    <lineage>
        <taxon>Bacteria</taxon>
        <taxon>Bacillati</taxon>
        <taxon>Actinomycetota</taxon>
        <taxon>Actinomycetes</taxon>
        <taxon>Kitasatosporales</taxon>
        <taxon>Streptomycetaceae</taxon>
        <taxon>Mangrovactinospora</taxon>
    </lineage>
</organism>
<reference evidence="1 2" key="1">
    <citation type="submission" date="2016-10" db="EMBL/GenBank/DDBJ databases">
        <title>Genome sequence of Streptomyces gilvigriseus MUSC 26.</title>
        <authorList>
            <person name="Lee L.-H."/>
            <person name="Ser H.-L."/>
        </authorList>
    </citation>
    <scope>NUCLEOTIDE SEQUENCE [LARGE SCALE GENOMIC DNA]</scope>
    <source>
        <strain evidence="1 2">MUSC 26</strain>
    </source>
</reference>
<sequence>MIEAGTGQDHRADAYIAAGTGQHGITGGNAQLTLHRILAGAGVTERDATALVNAVAAGAVTDAICTVQEIGPGPECRRVPGYEDGWDAAIRAAGAHLGGTPSGSPTR</sequence>
<evidence type="ECO:0000313" key="2">
    <source>
        <dbReference type="Proteomes" id="UP000243342"/>
    </source>
</evidence>